<feature type="region of interest" description="Disordered" evidence="1">
    <location>
        <begin position="1"/>
        <end position="54"/>
    </location>
</feature>
<evidence type="ECO:0000313" key="2">
    <source>
        <dbReference type="EMBL" id="MBW0478955.1"/>
    </source>
</evidence>
<evidence type="ECO:0000256" key="1">
    <source>
        <dbReference type="SAM" id="MobiDB-lite"/>
    </source>
</evidence>
<accession>A0A9Q3C955</accession>
<proteinExistence type="predicted"/>
<dbReference type="AlphaFoldDB" id="A0A9Q3C955"/>
<name>A0A9Q3C955_9BASI</name>
<feature type="compositionally biased region" description="Basic and acidic residues" evidence="1">
    <location>
        <begin position="25"/>
        <end position="35"/>
    </location>
</feature>
<evidence type="ECO:0000313" key="3">
    <source>
        <dbReference type="Proteomes" id="UP000765509"/>
    </source>
</evidence>
<comment type="caution">
    <text evidence="2">The sequence shown here is derived from an EMBL/GenBank/DDBJ whole genome shotgun (WGS) entry which is preliminary data.</text>
</comment>
<dbReference type="Proteomes" id="UP000765509">
    <property type="component" value="Unassembled WGS sequence"/>
</dbReference>
<keyword evidence="3" id="KW-1185">Reference proteome</keyword>
<reference evidence="2" key="1">
    <citation type="submission" date="2021-03" db="EMBL/GenBank/DDBJ databases">
        <title>Draft genome sequence of rust myrtle Austropuccinia psidii MF-1, a brazilian biotype.</title>
        <authorList>
            <person name="Quecine M.C."/>
            <person name="Pachon D.M.R."/>
            <person name="Bonatelli M.L."/>
            <person name="Correr F.H."/>
            <person name="Franceschini L.M."/>
            <person name="Leite T.F."/>
            <person name="Margarido G.R.A."/>
            <person name="Almeida C.A."/>
            <person name="Ferrarezi J.A."/>
            <person name="Labate C.A."/>
        </authorList>
    </citation>
    <scope>NUCLEOTIDE SEQUENCE</scope>
    <source>
        <strain evidence="2">MF-1</strain>
    </source>
</reference>
<dbReference type="EMBL" id="AVOT02005392">
    <property type="protein sequence ID" value="MBW0478955.1"/>
    <property type="molecule type" value="Genomic_DNA"/>
</dbReference>
<sequence>MGFKHQKPSQHHDPPIQSSESQVPSHEDISAHEPEPEVAPTQSTEEPFACPSTPQSVIIIESMPVGSPVPSLEIPTASSPHSHYEAWQEFTKL</sequence>
<organism evidence="2 3">
    <name type="scientific">Austropuccinia psidii MF-1</name>
    <dbReference type="NCBI Taxonomy" id="1389203"/>
    <lineage>
        <taxon>Eukaryota</taxon>
        <taxon>Fungi</taxon>
        <taxon>Dikarya</taxon>
        <taxon>Basidiomycota</taxon>
        <taxon>Pucciniomycotina</taxon>
        <taxon>Pucciniomycetes</taxon>
        <taxon>Pucciniales</taxon>
        <taxon>Sphaerophragmiaceae</taxon>
        <taxon>Austropuccinia</taxon>
    </lineage>
</organism>
<gene>
    <name evidence="2" type="ORF">O181_018670</name>
</gene>
<protein>
    <submittedName>
        <fullName evidence="2">Uncharacterized protein</fullName>
    </submittedName>
</protein>